<protein>
    <submittedName>
        <fullName evidence="4">Response regulator</fullName>
    </submittedName>
</protein>
<dbReference type="InterPro" id="IPR050595">
    <property type="entry name" value="Bact_response_regulator"/>
</dbReference>
<dbReference type="SMART" id="SM00448">
    <property type="entry name" value="REC"/>
    <property type="match status" value="1"/>
</dbReference>
<dbReference type="KEGG" id="pxi:J5O05_01380"/>
<reference evidence="4" key="1">
    <citation type="submission" date="2021-03" db="EMBL/GenBank/DDBJ databases">
        <title>Complete Genome of Pseudoalteromonas xiamenensis STKMTI.2, a new potential marine bacterium producing anti-Vibrio compounds.</title>
        <authorList>
            <person name="Handayani D.P."/>
            <person name="Isnansetyo A."/>
            <person name="Istiqomah I."/>
            <person name="Jumina J."/>
        </authorList>
    </citation>
    <scope>NUCLEOTIDE SEQUENCE</scope>
    <source>
        <strain evidence="4">STKMTI.2</strain>
    </source>
</reference>
<dbReference type="AlphaFoldDB" id="A0A975DGY0"/>
<accession>A0A975DGY0</accession>
<dbReference type="PANTHER" id="PTHR44591:SF19">
    <property type="entry name" value="TWO-COMPONENT RESPONSE REGULATOR-RELATED"/>
    <property type="match status" value="1"/>
</dbReference>
<dbReference type="InterPro" id="IPR011006">
    <property type="entry name" value="CheY-like_superfamily"/>
</dbReference>
<dbReference type="CDD" id="cd17569">
    <property type="entry name" value="REC_HupR-like"/>
    <property type="match status" value="1"/>
</dbReference>
<dbReference type="Gene3D" id="3.40.50.2300">
    <property type="match status" value="1"/>
</dbReference>
<keyword evidence="1 2" id="KW-0597">Phosphoprotein</keyword>
<gene>
    <name evidence="4" type="ORF">J5O05_01380</name>
</gene>
<dbReference type="EMBL" id="CP072133">
    <property type="protein sequence ID" value="QTH71653.1"/>
    <property type="molecule type" value="Genomic_DNA"/>
</dbReference>
<dbReference type="RefSeq" id="WP_208843279.1">
    <property type="nucleotide sequence ID" value="NZ_CP072133.1"/>
</dbReference>
<evidence type="ECO:0000256" key="1">
    <source>
        <dbReference type="ARBA" id="ARBA00022553"/>
    </source>
</evidence>
<evidence type="ECO:0000313" key="5">
    <source>
        <dbReference type="Proteomes" id="UP000664904"/>
    </source>
</evidence>
<feature type="modified residue" description="4-aspartylphosphate" evidence="2">
    <location>
        <position position="63"/>
    </location>
</feature>
<dbReference type="InterPro" id="IPR001789">
    <property type="entry name" value="Sig_transdc_resp-reg_receiver"/>
</dbReference>
<dbReference type="SUPFAM" id="SSF52172">
    <property type="entry name" value="CheY-like"/>
    <property type="match status" value="1"/>
</dbReference>
<dbReference type="Proteomes" id="UP000664904">
    <property type="component" value="Chromosome"/>
</dbReference>
<proteinExistence type="predicted"/>
<evidence type="ECO:0000259" key="3">
    <source>
        <dbReference type="PROSITE" id="PS50110"/>
    </source>
</evidence>
<sequence>MTLETNAAIYSHYSIVLVDDEIPILKTLERALRQFGFNITCFSIPSEALDYIGNHDVHLVISDFRMPLMNGNNLLKNVRDISPNTVGLILSGYTDAEMLVEMINLGVAFKFLHKPWKNDELYDVIDVALNEYEKRHNESTVTQLYISEHSVVIEINDSLDVTKSNLHLSDSKLIFDVLLSVDRGKELIHSLLEHPNEPLTLIAPIFGLVTLKRQARVKDKHVIEIEGFSSVVIQDNQSFFNALSELTIFLRKWEEFYVFTTDLLDRAQLQRLKSELRNLYKNVVCIRDPHKKEVCVWVPTDKFHDPNRIKVEIEIILESITYAAVEGTFEPHVDFDCVKKETFAVF</sequence>
<dbReference type="PANTHER" id="PTHR44591">
    <property type="entry name" value="STRESS RESPONSE REGULATOR PROTEIN 1"/>
    <property type="match status" value="1"/>
</dbReference>
<keyword evidence="5" id="KW-1185">Reference proteome</keyword>
<organism evidence="4 5">
    <name type="scientific">Pseudoalteromonas xiamenensis</name>
    <dbReference type="NCBI Taxonomy" id="882626"/>
    <lineage>
        <taxon>Bacteria</taxon>
        <taxon>Pseudomonadati</taxon>
        <taxon>Pseudomonadota</taxon>
        <taxon>Gammaproteobacteria</taxon>
        <taxon>Alteromonadales</taxon>
        <taxon>Pseudoalteromonadaceae</taxon>
        <taxon>Pseudoalteromonas</taxon>
    </lineage>
</organism>
<name>A0A975DGY0_9GAMM</name>
<dbReference type="PROSITE" id="PS50110">
    <property type="entry name" value="RESPONSE_REGULATORY"/>
    <property type="match status" value="1"/>
</dbReference>
<evidence type="ECO:0000256" key="2">
    <source>
        <dbReference type="PROSITE-ProRule" id="PRU00169"/>
    </source>
</evidence>
<dbReference type="Pfam" id="PF00072">
    <property type="entry name" value="Response_reg"/>
    <property type="match status" value="1"/>
</dbReference>
<feature type="domain" description="Response regulatory" evidence="3">
    <location>
        <begin position="14"/>
        <end position="129"/>
    </location>
</feature>
<evidence type="ECO:0000313" key="4">
    <source>
        <dbReference type="EMBL" id="QTH71653.1"/>
    </source>
</evidence>
<dbReference type="GO" id="GO:0000160">
    <property type="term" value="P:phosphorelay signal transduction system"/>
    <property type="evidence" value="ECO:0007669"/>
    <property type="project" value="InterPro"/>
</dbReference>